<keyword evidence="3" id="KW-1185">Reference proteome</keyword>
<reference evidence="2 3" key="1">
    <citation type="submission" date="2024-09" db="EMBL/GenBank/DDBJ databases">
        <title>Rethinking Asexuality: The Enigmatic Case of Functional Sexual Genes in Lepraria (Stereocaulaceae).</title>
        <authorList>
            <person name="Doellman M."/>
            <person name="Sun Y."/>
            <person name="Barcenas-Pena A."/>
            <person name="Lumbsch H.T."/>
            <person name="Grewe F."/>
        </authorList>
    </citation>
    <scope>NUCLEOTIDE SEQUENCE [LARGE SCALE GENOMIC DNA]</scope>
    <source>
        <strain evidence="2 3">Grewe 0041</strain>
    </source>
</reference>
<comment type="caution">
    <text evidence="2">The sequence shown here is derived from an EMBL/GenBank/DDBJ whole genome shotgun (WGS) entry which is preliminary data.</text>
</comment>
<feature type="region of interest" description="Disordered" evidence="1">
    <location>
        <begin position="1"/>
        <end position="34"/>
    </location>
</feature>
<sequence length="142" mass="15557">MAKASYTKKRTGGKAGGRYMKKKAAGRVAKRSTTTSTAKLDTLIARQVQKVLSSRALKERRKVTLELSLSQTQVFINGKASLYNTIWIPITDVIPSQQGTGYSSDVRRRRSNKIVVTGVNVVVRTAIASPGSHQIPKTTPER</sequence>
<name>A0ABR4B4S0_9LECA</name>
<evidence type="ECO:0000313" key="3">
    <source>
        <dbReference type="Proteomes" id="UP001590951"/>
    </source>
</evidence>
<gene>
    <name evidence="2" type="ORF">ABVK25_006778</name>
</gene>
<feature type="compositionally biased region" description="Basic residues" evidence="1">
    <location>
        <begin position="1"/>
        <end position="12"/>
    </location>
</feature>
<accession>A0ABR4B4S0</accession>
<protein>
    <submittedName>
        <fullName evidence="2">Uncharacterized protein</fullName>
    </submittedName>
</protein>
<evidence type="ECO:0000313" key="2">
    <source>
        <dbReference type="EMBL" id="KAL2052839.1"/>
    </source>
</evidence>
<evidence type="ECO:0000256" key="1">
    <source>
        <dbReference type="SAM" id="MobiDB-lite"/>
    </source>
</evidence>
<feature type="compositionally biased region" description="Basic residues" evidence="1">
    <location>
        <begin position="19"/>
        <end position="30"/>
    </location>
</feature>
<dbReference type="Proteomes" id="UP001590951">
    <property type="component" value="Unassembled WGS sequence"/>
</dbReference>
<dbReference type="EMBL" id="JBHFEH010000024">
    <property type="protein sequence ID" value="KAL2052839.1"/>
    <property type="molecule type" value="Genomic_DNA"/>
</dbReference>
<proteinExistence type="predicted"/>
<organism evidence="2 3">
    <name type="scientific">Lepraria finkii</name>
    <dbReference type="NCBI Taxonomy" id="1340010"/>
    <lineage>
        <taxon>Eukaryota</taxon>
        <taxon>Fungi</taxon>
        <taxon>Dikarya</taxon>
        <taxon>Ascomycota</taxon>
        <taxon>Pezizomycotina</taxon>
        <taxon>Lecanoromycetes</taxon>
        <taxon>OSLEUM clade</taxon>
        <taxon>Lecanoromycetidae</taxon>
        <taxon>Lecanorales</taxon>
        <taxon>Lecanorineae</taxon>
        <taxon>Stereocaulaceae</taxon>
        <taxon>Lepraria</taxon>
    </lineage>
</organism>